<dbReference type="GO" id="GO:0016747">
    <property type="term" value="F:acyltransferase activity, transferring groups other than amino-acyl groups"/>
    <property type="evidence" value="ECO:0007669"/>
    <property type="project" value="InterPro"/>
</dbReference>
<evidence type="ECO:0000259" key="5">
    <source>
        <dbReference type="PROSITE" id="PS51186"/>
    </source>
</evidence>
<keyword evidence="2" id="KW-0012">Acyltransferase</keyword>
<dbReference type="InterPro" id="IPR051531">
    <property type="entry name" value="N-acetyltransferase"/>
</dbReference>
<dbReference type="AlphaFoldDB" id="A0AAP3E0Z2"/>
<dbReference type="EMBL" id="JAOPKA010000002">
    <property type="protein sequence ID" value="MCU4740584.1"/>
    <property type="molecule type" value="Genomic_DNA"/>
</dbReference>
<dbReference type="Proteomes" id="UP001321018">
    <property type="component" value="Unassembled WGS sequence"/>
</dbReference>
<evidence type="ECO:0000256" key="2">
    <source>
        <dbReference type="ARBA" id="ARBA00023315"/>
    </source>
</evidence>
<feature type="compositionally biased region" description="Basic and acidic residues" evidence="4">
    <location>
        <begin position="79"/>
        <end position="92"/>
    </location>
</feature>
<reference evidence="6" key="1">
    <citation type="submission" date="2022-09" db="EMBL/GenBank/DDBJ databases">
        <title>Enrichment on poylsaccharides allowed isolation of novel metabolic and taxonomic groups of Haloarchaea.</title>
        <authorList>
            <person name="Sorokin D.Y."/>
            <person name="Elcheninov A.G."/>
            <person name="Khizhniak T.V."/>
            <person name="Kolganova T.V."/>
            <person name="Kublanov I.V."/>
        </authorList>
    </citation>
    <scope>NUCLEOTIDE SEQUENCE</scope>
    <source>
        <strain evidence="6">AArc-xg1-1</strain>
    </source>
</reference>
<dbReference type="InterPro" id="IPR000182">
    <property type="entry name" value="GNAT_dom"/>
</dbReference>
<dbReference type="Gene3D" id="3.40.630.30">
    <property type="match status" value="1"/>
</dbReference>
<sequence>MPGARIESGDRVTLRTLEREDIPFLQRGFANPELRYPIGNQRHKNRTELESQFEEEDRVRFLVCLEGDALAGSGLEGGADDREGTGESKDGGRATPTDGDVTDVRPIGVVSVAGVDWHRPELAFWLAPEVQGRGYAKEAVSLVIDYIFRVYETPAVGAGAYAYNEASRGLLESLGFTEEGRLRKFRFIDGEHRDSVEYGLLRSEWAEGSDVGN</sequence>
<feature type="domain" description="N-acetyltransferase" evidence="5">
    <location>
        <begin position="12"/>
        <end position="203"/>
    </location>
</feature>
<dbReference type="PANTHER" id="PTHR43792:SF8">
    <property type="entry name" value="[RIBOSOMAL PROTEIN US5]-ALANINE N-ACETYLTRANSFERASE"/>
    <property type="match status" value="1"/>
</dbReference>
<dbReference type="RefSeq" id="WP_338002430.1">
    <property type="nucleotide sequence ID" value="NZ_JAOPKA010000002.1"/>
</dbReference>
<dbReference type="Pfam" id="PF13302">
    <property type="entry name" value="Acetyltransf_3"/>
    <property type="match status" value="1"/>
</dbReference>
<feature type="region of interest" description="Disordered" evidence="4">
    <location>
        <begin position="74"/>
        <end position="101"/>
    </location>
</feature>
<dbReference type="PANTHER" id="PTHR43792">
    <property type="entry name" value="GNAT FAMILY, PUTATIVE (AFU_ORTHOLOGUE AFUA_3G00765)-RELATED-RELATED"/>
    <property type="match status" value="1"/>
</dbReference>
<organism evidence="6 7">
    <name type="scientific">Natronoglomus mannanivorans</name>
    <dbReference type="NCBI Taxonomy" id="2979990"/>
    <lineage>
        <taxon>Archaea</taxon>
        <taxon>Methanobacteriati</taxon>
        <taxon>Methanobacteriota</taxon>
        <taxon>Stenosarchaea group</taxon>
        <taxon>Halobacteria</taxon>
        <taxon>Halobacteriales</taxon>
        <taxon>Natrialbaceae</taxon>
        <taxon>Natronoglomus</taxon>
    </lineage>
</organism>
<dbReference type="PROSITE" id="PS51186">
    <property type="entry name" value="GNAT"/>
    <property type="match status" value="1"/>
</dbReference>
<gene>
    <name evidence="6" type="ORF">OB960_04120</name>
</gene>
<evidence type="ECO:0000256" key="3">
    <source>
        <dbReference type="ARBA" id="ARBA00038502"/>
    </source>
</evidence>
<comment type="caution">
    <text evidence="6">The sequence shown here is derived from an EMBL/GenBank/DDBJ whole genome shotgun (WGS) entry which is preliminary data.</text>
</comment>
<evidence type="ECO:0000256" key="1">
    <source>
        <dbReference type="ARBA" id="ARBA00022679"/>
    </source>
</evidence>
<accession>A0AAP3E0Z2</accession>
<dbReference type="SUPFAM" id="SSF55729">
    <property type="entry name" value="Acyl-CoA N-acyltransferases (Nat)"/>
    <property type="match status" value="1"/>
</dbReference>
<keyword evidence="1" id="KW-0808">Transferase</keyword>
<dbReference type="InterPro" id="IPR016181">
    <property type="entry name" value="Acyl_CoA_acyltransferase"/>
</dbReference>
<name>A0AAP3E0Z2_9EURY</name>
<proteinExistence type="inferred from homology"/>
<evidence type="ECO:0000313" key="7">
    <source>
        <dbReference type="Proteomes" id="UP001321018"/>
    </source>
</evidence>
<comment type="similarity">
    <text evidence="3">Belongs to the acetyltransferase family. RimJ subfamily.</text>
</comment>
<evidence type="ECO:0000313" key="6">
    <source>
        <dbReference type="EMBL" id="MCU4740584.1"/>
    </source>
</evidence>
<protein>
    <submittedName>
        <fullName evidence="6">GNAT family N-acetyltransferase</fullName>
    </submittedName>
</protein>
<evidence type="ECO:0000256" key="4">
    <source>
        <dbReference type="SAM" id="MobiDB-lite"/>
    </source>
</evidence>